<name>A0A8C7DIT4_ONCKI</name>
<dbReference type="GeneTree" id="ENSGT00390000005700"/>
<accession>A0A8C7DIT4</accession>
<feature type="chain" id="PRO_5034854119" evidence="1">
    <location>
        <begin position="21"/>
        <end position="191"/>
    </location>
</feature>
<evidence type="ECO:0000313" key="3">
    <source>
        <dbReference type="Proteomes" id="UP000694557"/>
    </source>
</evidence>
<protein>
    <submittedName>
        <fullName evidence="2">Iron-sulfur cluster assembly 2</fullName>
    </submittedName>
</protein>
<gene>
    <name evidence="2" type="primary">ISCA2</name>
</gene>
<evidence type="ECO:0000256" key="1">
    <source>
        <dbReference type="SAM" id="SignalP"/>
    </source>
</evidence>
<reference evidence="2" key="2">
    <citation type="submission" date="2025-09" db="UniProtKB">
        <authorList>
            <consortium name="Ensembl"/>
        </authorList>
    </citation>
    <scope>IDENTIFICATION</scope>
</reference>
<dbReference type="Proteomes" id="UP000694557">
    <property type="component" value="Unassembled WGS sequence"/>
</dbReference>
<keyword evidence="1" id="KW-0732">Signal</keyword>
<reference evidence="2" key="1">
    <citation type="submission" date="2025-08" db="UniProtKB">
        <authorList>
            <consortium name="Ensembl"/>
        </authorList>
    </citation>
    <scope>IDENTIFICATION</scope>
</reference>
<sequence length="191" mass="21069">MLGVGFLATVLWKMSFLGRGAMLSATKTRAWTLARASAPLVTNVGQPILLRCSQRSQPLYTDFSRLSSTSAEEETAESSPVEEKVYLSASCVKVRAIIHSNCLHVMYSIQCSFSFEIIPICVGCKSSVFLEHSLSLSSTLIQGHSTMSRTYIITLFSVCCSEVRRDHGQGRVPENTGGRGRLLWVPVQVYR</sequence>
<dbReference type="Ensembl" id="ENSOKIT00005022341.1">
    <property type="protein sequence ID" value="ENSOKIP00005020996.1"/>
    <property type="gene ID" value="ENSOKIG00005009261.1"/>
</dbReference>
<proteinExistence type="predicted"/>
<dbReference type="AlphaFoldDB" id="A0A8C7DIT4"/>
<organism evidence="2 3">
    <name type="scientific">Oncorhynchus kisutch</name>
    <name type="common">Coho salmon</name>
    <name type="synonym">Salmo kisutch</name>
    <dbReference type="NCBI Taxonomy" id="8019"/>
    <lineage>
        <taxon>Eukaryota</taxon>
        <taxon>Metazoa</taxon>
        <taxon>Chordata</taxon>
        <taxon>Craniata</taxon>
        <taxon>Vertebrata</taxon>
        <taxon>Euteleostomi</taxon>
        <taxon>Actinopterygii</taxon>
        <taxon>Neopterygii</taxon>
        <taxon>Teleostei</taxon>
        <taxon>Protacanthopterygii</taxon>
        <taxon>Salmoniformes</taxon>
        <taxon>Salmonidae</taxon>
        <taxon>Salmoninae</taxon>
        <taxon>Oncorhynchus</taxon>
    </lineage>
</organism>
<feature type="signal peptide" evidence="1">
    <location>
        <begin position="1"/>
        <end position="20"/>
    </location>
</feature>
<evidence type="ECO:0000313" key="2">
    <source>
        <dbReference type="Ensembl" id="ENSOKIP00005020996.1"/>
    </source>
</evidence>
<keyword evidence="3" id="KW-1185">Reference proteome</keyword>